<keyword evidence="4" id="KW-1185">Reference proteome</keyword>
<protein>
    <recommendedName>
        <fullName evidence="2">F-box domain-containing protein</fullName>
    </recommendedName>
</protein>
<dbReference type="CDD" id="cd22163">
    <property type="entry name" value="F-box_AtSKIP5-like"/>
    <property type="match status" value="1"/>
</dbReference>
<accession>A0AAD6WGM0</accession>
<feature type="compositionally biased region" description="Polar residues" evidence="1">
    <location>
        <begin position="1"/>
        <end position="10"/>
    </location>
</feature>
<sequence length="391" mass="43628">MSSTSHNKNLPFTCKMQPPPASFSPPLKISRNTESERARETEREVGFMEEQGKQKKKNKKPLSSSFCPINNLDDGCLMHIFSFLSPIPDRYNTALVCHRWCYLACHPRLWLRVEQSAKDLSEPGVFPSIEKAVSAARPGDTILIAAGGRHLASNIQINKPLCLVCADDLYQVILLLINTSRVDSLVESSSCHQYTVHNTRRIGITLIQPYLPDPQSLLEHLCFMFCPWEMIIVDQLLIIHCRFYHMKKSSFMNHSHIGGGQLPDETTLLCSRGSDSALEFISTCKLANLTVKAELGCCLLHRSGRLTIDSCILQCEASPLDYLSCPIISTAGGDEVVSSAVKTKGNRVSVSQTRIEGGAKAVRTSGDLTLQQVRVIYARTFVYFWFDVESQ</sequence>
<reference evidence="3 4" key="1">
    <citation type="journal article" date="2023" name="Mol. Ecol. Resour.">
        <title>Chromosome-level genome assembly of a triploid poplar Populus alba 'Berolinensis'.</title>
        <authorList>
            <person name="Chen S."/>
            <person name="Yu Y."/>
            <person name="Wang X."/>
            <person name="Wang S."/>
            <person name="Zhang T."/>
            <person name="Zhou Y."/>
            <person name="He R."/>
            <person name="Meng N."/>
            <person name="Wang Y."/>
            <person name="Liu W."/>
            <person name="Liu Z."/>
            <person name="Liu J."/>
            <person name="Guo Q."/>
            <person name="Huang H."/>
            <person name="Sederoff R.R."/>
            <person name="Wang G."/>
            <person name="Qu G."/>
            <person name="Chen S."/>
        </authorList>
    </citation>
    <scope>NUCLEOTIDE SEQUENCE [LARGE SCALE GENOMIC DNA]</scope>
    <source>
        <strain evidence="3">SC-2020</strain>
    </source>
</reference>
<dbReference type="Proteomes" id="UP001164929">
    <property type="component" value="Chromosome 1"/>
</dbReference>
<evidence type="ECO:0000259" key="2">
    <source>
        <dbReference type="Pfam" id="PF12937"/>
    </source>
</evidence>
<feature type="domain" description="F-box" evidence="2">
    <location>
        <begin position="77"/>
        <end position="113"/>
    </location>
</feature>
<gene>
    <name evidence="3" type="ORF">NC653_000412</name>
</gene>
<dbReference type="PANTHER" id="PTHR14695">
    <property type="entry name" value="SHC SH2-DOMAIN BINDING PROTEIN 1-RELATED"/>
    <property type="match status" value="1"/>
</dbReference>
<dbReference type="AlphaFoldDB" id="A0AAD6WGM0"/>
<feature type="region of interest" description="Disordered" evidence="1">
    <location>
        <begin position="1"/>
        <end position="62"/>
    </location>
</feature>
<dbReference type="SUPFAM" id="SSF51126">
    <property type="entry name" value="Pectin lyase-like"/>
    <property type="match status" value="1"/>
</dbReference>
<proteinExistence type="predicted"/>
<dbReference type="InterPro" id="IPR001810">
    <property type="entry name" value="F-box_dom"/>
</dbReference>
<organism evidence="3 4">
    <name type="scientific">Populus alba x Populus x berolinensis</name>
    <dbReference type="NCBI Taxonomy" id="444605"/>
    <lineage>
        <taxon>Eukaryota</taxon>
        <taxon>Viridiplantae</taxon>
        <taxon>Streptophyta</taxon>
        <taxon>Embryophyta</taxon>
        <taxon>Tracheophyta</taxon>
        <taxon>Spermatophyta</taxon>
        <taxon>Magnoliopsida</taxon>
        <taxon>eudicotyledons</taxon>
        <taxon>Gunneridae</taxon>
        <taxon>Pentapetalae</taxon>
        <taxon>rosids</taxon>
        <taxon>fabids</taxon>
        <taxon>Malpighiales</taxon>
        <taxon>Salicaceae</taxon>
        <taxon>Saliceae</taxon>
        <taxon>Populus</taxon>
    </lineage>
</organism>
<dbReference type="Gene3D" id="1.20.1280.50">
    <property type="match status" value="1"/>
</dbReference>
<feature type="compositionally biased region" description="Basic and acidic residues" evidence="1">
    <location>
        <begin position="31"/>
        <end position="53"/>
    </location>
</feature>
<dbReference type="InterPro" id="IPR045140">
    <property type="entry name" value="SHCBP1-like"/>
</dbReference>
<comment type="caution">
    <text evidence="3">The sequence shown here is derived from an EMBL/GenBank/DDBJ whole genome shotgun (WGS) entry which is preliminary data.</text>
</comment>
<evidence type="ECO:0000313" key="4">
    <source>
        <dbReference type="Proteomes" id="UP001164929"/>
    </source>
</evidence>
<name>A0AAD6WGM0_9ROSI</name>
<dbReference type="Pfam" id="PF12937">
    <property type="entry name" value="F-box-like"/>
    <property type="match status" value="1"/>
</dbReference>
<dbReference type="SUPFAM" id="SSF81383">
    <property type="entry name" value="F-box domain"/>
    <property type="match status" value="1"/>
</dbReference>
<dbReference type="InterPro" id="IPR036047">
    <property type="entry name" value="F-box-like_dom_sf"/>
</dbReference>
<evidence type="ECO:0000256" key="1">
    <source>
        <dbReference type="SAM" id="MobiDB-lite"/>
    </source>
</evidence>
<dbReference type="EMBL" id="JAQIZT010000001">
    <property type="protein sequence ID" value="KAJ7009699.1"/>
    <property type="molecule type" value="Genomic_DNA"/>
</dbReference>
<dbReference type="InterPro" id="IPR011050">
    <property type="entry name" value="Pectin_lyase_fold/virulence"/>
</dbReference>
<evidence type="ECO:0000313" key="3">
    <source>
        <dbReference type="EMBL" id="KAJ7009699.1"/>
    </source>
</evidence>
<dbReference type="PANTHER" id="PTHR14695:SF4">
    <property type="entry name" value="PROTEIN NESSUN DORMA"/>
    <property type="match status" value="1"/>
</dbReference>